<dbReference type="PATRIC" id="fig|1328313.3.peg.2583"/>
<organism evidence="2 3">
    <name type="scientific">Catenovulum agarivorans DS-2</name>
    <dbReference type="NCBI Taxonomy" id="1328313"/>
    <lineage>
        <taxon>Bacteria</taxon>
        <taxon>Pseudomonadati</taxon>
        <taxon>Pseudomonadota</taxon>
        <taxon>Gammaproteobacteria</taxon>
        <taxon>Alteromonadales</taxon>
        <taxon>Alteromonadaceae</taxon>
        <taxon>Catenovulum</taxon>
    </lineage>
</organism>
<dbReference type="eggNOG" id="ENOG502ZB1P">
    <property type="taxonomic scope" value="Bacteria"/>
</dbReference>
<dbReference type="InterPro" id="IPR025248">
    <property type="entry name" value="DUF4007"/>
</dbReference>
<evidence type="ECO:0000259" key="1">
    <source>
        <dbReference type="Pfam" id="PF13182"/>
    </source>
</evidence>
<proteinExistence type="predicted"/>
<dbReference type="EMBL" id="ARZY01000024">
    <property type="protein sequence ID" value="EWH09387.1"/>
    <property type="molecule type" value="Genomic_DNA"/>
</dbReference>
<dbReference type="Proteomes" id="UP000019276">
    <property type="component" value="Unassembled WGS sequence"/>
</dbReference>
<name>W7QKB1_9ALTE</name>
<keyword evidence="3" id="KW-1185">Reference proteome</keyword>
<accession>W7QKB1</accession>
<sequence>MRAKLTGHDTFPLRYGWLYKAVNHLNSGGKLQTSKEDETQQAIIRLGVGKNMVNAIRYWAESAGLLYSKRKQSNIDYFTSKNGNYIFNEKTGKDPYLEHLGSIWLVHFWLCFNEDEMTSYRYFFNIFNGEYFEKQVLLAHMSDDLVKLTPSDSSVNNSTIRKDIDTFLNSYSKKHIAKAGDEEQFRSPLTELSLIQESGKNYYLSDLNSKSDLPIEIFIYALLKFVQKESLLSKVSKVNFKSLLLDPLSPGRIFRLSEQGLGEKLDAAQNYSNGRISWLDTSGLRQVSVDSAYLNQEQVVLDSYYEGASNV</sequence>
<dbReference type="Pfam" id="PF13182">
    <property type="entry name" value="DUF4007"/>
    <property type="match status" value="1"/>
</dbReference>
<dbReference type="RefSeq" id="WP_035015188.1">
    <property type="nucleotide sequence ID" value="NZ_ARZY01000024.1"/>
</dbReference>
<gene>
    <name evidence="2" type="ORF">DS2_12664</name>
</gene>
<reference evidence="2 3" key="1">
    <citation type="journal article" date="2014" name="Genome Announc.">
        <title>Draft Genome Sequence of the Agar-Degrading Bacterium Catenovulum sp. Strain DS-2, Isolated from Intestines of Haliotis diversicolor.</title>
        <authorList>
            <person name="Shan D."/>
            <person name="Li X."/>
            <person name="Gu Z."/>
            <person name="Wei G."/>
            <person name="Gao Z."/>
            <person name="Shao Z."/>
        </authorList>
    </citation>
    <scope>NUCLEOTIDE SEQUENCE [LARGE SCALE GENOMIC DNA]</scope>
    <source>
        <strain evidence="2 3">DS-2</strain>
    </source>
</reference>
<protein>
    <recommendedName>
        <fullName evidence="1">DUF4007 domain-containing protein</fullName>
    </recommendedName>
</protein>
<comment type="caution">
    <text evidence="2">The sequence shown here is derived from an EMBL/GenBank/DDBJ whole genome shotgun (WGS) entry which is preliminary data.</text>
</comment>
<evidence type="ECO:0000313" key="3">
    <source>
        <dbReference type="Proteomes" id="UP000019276"/>
    </source>
</evidence>
<dbReference type="AlphaFoldDB" id="W7QKB1"/>
<dbReference type="STRING" id="1328313.DS2_12664"/>
<feature type="domain" description="DUF4007" evidence="1">
    <location>
        <begin position="6"/>
        <end position="305"/>
    </location>
</feature>
<dbReference type="OrthoDB" id="747541at2"/>
<evidence type="ECO:0000313" key="2">
    <source>
        <dbReference type="EMBL" id="EWH09387.1"/>
    </source>
</evidence>